<keyword evidence="2" id="KW-0472">Membrane</keyword>
<proteinExistence type="predicted"/>
<reference evidence="4" key="1">
    <citation type="submission" date="2016-11" db="EMBL/GenBank/DDBJ databases">
        <authorList>
            <person name="Jaros S."/>
            <person name="Januszkiewicz K."/>
            <person name="Wedrychowicz H."/>
        </authorList>
    </citation>
    <scope>NUCLEOTIDE SEQUENCE [LARGE SCALE GENOMIC DNA]</scope>
    <source>
        <strain evidence="4">DSM 7057</strain>
    </source>
</reference>
<dbReference type="Proteomes" id="UP000182680">
    <property type="component" value="Unassembled WGS sequence"/>
</dbReference>
<feature type="transmembrane region" description="Helical" evidence="2">
    <location>
        <begin position="331"/>
        <end position="355"/>
    </location>
</feature>
<sequence>MQNIPEWLFYWQWASGILSIGMNAAAALPVILALTLLAGRRGNARLCIAGTRRLTRLALGLGLLGPLLTAANLAGTILSFGGSGSHISGLALWDDAVLPYTATVLAWIAGLCCLWLVTWMDRRSPLITGLPADNSGASLGGRSGKGRSARKGRRSPLPAESEAANDQLDADAMRSRLFLYLLAIVCFFAAHALPNWSFSGPPQGMDWGRMASAVLGTATHDYFTNFAPAGAMALLALSLARRELSGSSAAMPANNAFPASDLEKAARWAALWAMIGYVPRCIDRWGLFIGLSFSGQALPDWLMPQITGLVPLTLAVACWAILFTLRSRVQFLWLNWLALALLVIRQSLPFITTLLHSAA</sequence>
<name>A0AA94HT65_DESDE</name>
<feature type="compositionally biased region" description="Basic residues" evidence="1">
    <location>
        <begin position="144"/>
        <end position="154"/>
    </location>
</feature>
<feature type="transmembrane region" description="Helical" evidence="2">
    <location>
        <begin position="97"/>
        <end position="117"/>
    </location>
</feature>
<feature type="transmembrane region" description="Helical" evidence="2">
    <location>
        <begin position="177"/>
        <end position="198"/>
    </location>
</feature>
<dbReference type="AlphaFoldDB" id="A0AA94HT65"/>
<evidence type="ECO:0000313" key="4">
    <source>
        <dbReference type="Proteomes" id="UP000182680"/>
    </source>
</evidence>
<feature type="region of interest" description="Disordered" evidence="1">
    <location>
        <begin position="138"/>
        <end position="164"/>
    </location>
</feature>
<comment type="caution">
    <text evidence="3">The sequence shown here is derived from an EMBL/GenBank/DDBJ whole genome shotgun (WGS) entry which is preliminary data.</text>
</comment>
<gene>
    <name evidence="3" type="ORF">SAMN02910291_01681</name>
</gene>
<accession>A0AA94HT65</accession>
<feature type="transmembrane region" description="Helical" evidence="2">
    <location>
        <begin position="306"/>
        <end position="325"/>
    </location>
</feature>
<organism evidence="3 4">
    <name type="scientific">Desulfovibrio desulfuricans</name>
    <dbReference type="NCBI Taxonomy" id="876"/>
    <lineage>
        <taxon>Bacteria</taxon>
        <taxon>Pseudomonadati</taxon>
        <taxon>Thermodesulfobacteriota</taxon>
        <taxon>Desulfovibrionia</taxon>
        <taxon>Desulfovibrionales</taxon>
        <taxon>Desulfovibrionaceae</taxon>
        <taxon>Desulfovibrio</taxon>
    </lineage>
</organism>
<evidence type="ECO:0000313" key="3">
    <source>
        <dbReference type="EMBL" id="SFW52347.1"/>
    </source>
</evidence>
<keyword evidence="2" id="KW-0812">Transmembrane</keyword>
<protein>
    <recommendedName>
        <fullName evidence="5">Spidroin-2</fullName>
    </recommendedName>
</protein>
<evidence type="ECO:0000256" key="2">
    <source>
        <dbReference type="SAM" id="Phobius"/>
    </source>
</evidence>
<feature type="transmembrane region" description="Helical" evidence="2">
    <location>
        <begin position="12"/>
        <end position="37"/>
    </location>
</feature>
<keyword evidence="2" id="KW-1133">Transmembrane helix</keyword>
<dbReference type="RefSeq" id="WP_072311928.1">
    <property type="nucleotide sequence ID" value="NZ_FPIW01000028.1"/>
</dbReference>
<feature type="transmembrane region" description="Helical" evidence="2">
    <location>
        <begin position="57"/>
        <end position="77"/>
    </location>
</feature>
<dbReference type="EMBL" id="FPIW01000028">
    <property type="protein sequence ID" value="SFW52347.1"/>
    <property type="molecule type" value="Genomic_DNA"/>
</dbReference>
<evidence type="ECO:0000256" key="1">
    <source>
        <dbReference type="SAM" id="MobiDB-lite"/>
    </source>
</evidence>
<evidence type="ECO:0008006" key="5">
    <source>
        <dbReference type="Google" id="ProtNLM"/>
    </source>
</evidence>